<reference evidence="1" key="2">
    <citation type="submission" date="2014-06" db="EMBL/GenBank/DDBJ databases">
        <title>Draft genome sequence of Clostridium ramosum(DSM 1402).</title>
        <authorList>
            <person name="Sudarsanam P."/>
            <person name="Ley R."/>
            <person name="Guruge J."/>
            <person name="Turnbaugh P.J."/>
            <person name="Mahowald M."/>
            <person name="Liep D."/>
            <person name="Gordon J."/>
        </authorList>
    </citation>
    <scope>NUCLEOTIDE SEQUENCE</scope>
    <source>
        <strain evidence="1">DSM 1402</strain>
    </source>
</reference>
<proteinExistence type="predicted"/>
<protein>
    <recommendedName>
        <fullName evidence="3">O-antigen ligase domain-containing protein</fullName>
    </recommendedName>
</protein>
<evidence type="ECO:0008006" key="3">
    <source>
        <dbReference type="Google" id="ProtNLM"/>
    </source>
</evidence>
<name>B0N0E9_9FIRM</name>
<comment type="caution">
    <text evidence="1">The sequence shown here is derived from an EMBL/GenBank/DDBJ whole genome shotgun (WGS) entry which is preliminary data.</text>
</comment>
<evidence type="ECO:0000313" key="1">
    <source>
        <dbReference type="EMBL" id="EDS20141.1"/>
    </source>
</evidence>
<dbReference type="RefSeq" id="WP_003534755.1">
    <property type="nucleotide sequence ID" value="NZ_CP036346.1"/>
</dbReference>
<organism evidence="1 2">
    <name type="scientific">Thomasclavelia ramosa DSM 1402</name>
    <dbReference type="NCBI Taxonomy" id="445974"/>
    <lineage>
        <taxon>Bacteria</taxon>
        <taxon>Bacillati</taxon>
        <taxon>Bacillota</taxon>
        <taxon>Erysipelotrichia</taxon>
        <taxon>Erysipelotrichales</taxon>
        <taxon>Coprobacillaceae</taxon>
        <taxon>Thomasclavelia</taxon>
    </lineage>
</organism>
<dbReference type="HOGENOM" id="CLU_668587_0_0_9"/>
<dbReference type="Proteomes" id="UP000005798">
    <property type="component" value="Unassembled WGS sequence"/>
</dbReference>
<keyword evidence="2" id="KW-1185">Reference proteome</keyword>
<accession>B0N0E9</accession>
<gene>
    <name evidence="1" type="ORF">CLORAM_00234</name>
</gene>
<dbReference type="EMBL" id="ABFX02000002">
    <property type="protein sequence ID" value="EDS20141.1"/>
    <property type="molecule type" value="Genomic_DNA"/>
</dbReference>
<dbReference type="AlphaFoldDB" id="B0N0E9"/>
<evidence type="ECO:0000313" key="2">
    <source>
        <dbReference type="Proteomes" id="UP000005798"/>
    </source>
</evidence>
<reference evidence="1" key="1">
    <citation type="submission" date="2007-11" db="EMBL/GenBank/DDBJ databases">
        <authorList>
            <person name="Fulton L."/>
            <person name="Clifton S."/>
            <person name="Fulton B."/>
            <person name="Xu J."/>
            <person name="Minx P."/>
            <person name="Pepin K.H."/>
            <person name="Johnson M."/>
            <person name="Thiruvilangam P."/>
            <person name="Bhonagiri V."/>
            <person name="Nash W.E."/>
            <person name="Mardis E.R."/>
            <person name="Wilson R.K."/>
        </authorList>
    </citation>
    <scope>NUCLEOTIDE SEQUENCE [LARGE SCALE GENOMIC DNA]</scope>
    <source>
        <strain evidence="1">DSM 1402</strain>
    </source>
</reference>
<sequence>MLKISRSQIKKMILYLIIVIFVFCSDDSLIFGTNQNTVFVNIKYFLFAIVYIFLIIKNYSLKNTYNKKDFIYLITFVLVIICSMLFNADFRFGYIQKVLVIVASYIFCKRYSLQTFSAIFNKIMSFVTVFSLVYEAAYILLPQLSKIFILTNIGGQRFYTWLVCSLPIEPGGIIRNFGFAREPGVFAIYIIIALIFETFINENSSVKRIIIFTITLITTFSTTGFIAFGFYLIAILFNSSNTKSKAGLNQNIKIMLLLVIFVVFFVSFNNDFLSGGAYGAIFGKMNSDNISFNSRVASLISNTNIGCKNILVGKGLSYVELNFSVITKELLGISLIHNANTWFIHFAQFGLILFLTQFVLLYRTMKNLFKSKLLVILCMIIYIVVCMGQSMCMSPIFYIMLFLRNERLGYE</sequence>